<dbReference type="OrthoDB" id="9803667at2"/>
<dbReference type="UniPathway" id="UPA00277">
    <property type="reaction ID" value="UER00407"/>
</dbReference>
<dbReference type="Proteomes" id="UP000294498">
    <property type="component" value="Unassembled WGS sequence"/>
</dbReference>
<dbReference type="SUPFAM" id="SSF82114">
    <property type="entry name" value="Riboflavin kinase-like"/>
    <property type="match status" value="1"/>
</dbReference>
<keyword evidence="12" id="KW-0511">Multifunctional enzyme</keyword>
<dbReference type="NCBIfam" id="TIGR00125">
    <property type="entry name" value="cyt_tran_rel"/>
    <property type="match status" value="1"/>
</dbReference>
<evidence type="ECO:0000256" key="5">
    <source>
        <dbReference type="ARBA" id="ARBA00022643"/>
    </source>
</evidence>
<evidence type="ECO:0000256" key="2">
    <source>
        <dbReference type="ARBA" id="ARBA00004726"/>
    </source>
</evidence>
<comment type="pathway">
    <text evidence="2 15">Cofactor biosynthesis; FAD biosynthesis; FAD from FMN: step 1/1.</text>
</comment>
<comment type="pathway">
    <text evidence="3 15">Cofactor biosynthesis; FMN biosynthesis; FMN from riboflavin (ATP route): step 1/1.</text>
</comment>
<evidence type="ECO:0000256" key="14">
    <source>
        <dbReference type="ARBA" id="ARBA00049494"/>
    </source>
</evidence>
<dbReference type="GO" id="GO:0006747">
    <property type="term" value="P:FAD biosynthetic process"/>
    <property type="evidence" value="ECO:0007669"/>
    <property type="project" value="UniProtKB-UniRule"/>
</dbReference>
<comment type="catalytic activity">
    <reaction evidence="13 15">
        <text>riboflavin + ATP = FMN + ADP + H(+)</text>
        <dbReference type="Rhea" id="RHEA:14357"/>
        <dbReference type="ChEBI" id="CHEBI:15378"/>
        <dbReference type="ChEBI" id="CHEBI:30616"/>
        <dbReference type="ChEBI" id="CHEBI:57986"/>
        <dbReference type="ChEBI" id="CHEBI:58210"/>
        <dbReference type="ChEBI" id="CHEBI:456216"/>
        <dbReference type="EC" id="2.7.1.26"/>
    </reaction>
</comment>
<evidence type="ECO:0000256" key="10">
    <source>
        <dbReference type="ARBA" id="ARBA00022827"/>
    </source>
</evidence>
<evidence type="ECO:0000259" key="16">
    <source>
        <dbReference type="SMART" id="SM00904"/>
    </source>
</evidence>
<keyword evidence="4 15" id="KW-0285">Flavoprotein</keyword>
<evidence type="ECO:0000256" key="9">
    <source>
        <dbReference type="ARBA" id="ARBA00022777"/>
    </source>
</evidence>
<proteinExistence type="inferred from homology"/>
<dbReference type="InterPro" id="IPR004821">
    <property type="entry name" value="Cyt_trans-like"/>
</dbReference>
<dbReference type="PANTHER" id="PTHR22749:SF6">
    <property type="entry name" value="RIBOFLAVIN KINASE"/>
    <property type="match status" value="1"/>
</dbReference>
<dbReference type="EMBL" id="SODV01000001">
    <property type="protein sequence ID" value="TDX01645.1"/>
    <property type="molecule type" value="Genomic_DNA"/>
</dbReference>
<protein>
    <recommendedName>
        <fullName evidence="15">Riboflavin biosynthesis protein</fullName>
    </recommendedName>
    <domain>
        <recommendedName>
            <fullName evidence="15">Riboflavin kinase</fullName>
            <ecNumber evidence="15">2.7.1.26</ecNumber>
        </recommendedName>
        <alternativeName>
            <fullName evidence="15">Flavokinase</fullName>
        </alternativeName>
    </domain>
    <domain>
        <recommendedName>
            <fullName evidence="15">FMN adenylyltransferase</fullName>
            <ecNumber evidence="15">2.7.7.2</ecNumber>
        </recommendedName>
        <alternativeName>
            <fullName evidence="15">FAD pyrophosphorylase</fullName>
        </alternativeName>
        <alternativeName>
            <fullName evidence="15">FAD synthase</fullName>
        </alternativeName>
    </domain>
</protein>
<comment type="function">
    <text evidence="1">Catalyzes the phosphorylation of riboflavin to FMN followed by the adenylation of FMN to FAD.</text>
</comment>
<reference evidence="17 18" key="1">
    <citation type="submission" date="2019-03" db="EMBL/GenBank/DDBJ databases">
        <title>Genomic Encyclopedia of Type Strains, Phase IV (KMG-IV): sequencing the most valuable type-strain genomes for metagenomic binning, comparative biology and taxonomic classification.</title>
        <authorList>
            <person name="Goeker M."/>
        </authorList>
    </citation>
    <scope>NUCLEOTIDE SEQUENCE [LARGE SCALE GENOMIC DNA]</scope>
    <source>
        <strain evidence="17 18">DSM 100059</strain>
    </source>
</reference>
<keyword evidence="18" id="KW-1185">Reference proteome</keyword>
<dbReference type="GO" id="GO:0009231">
    <property type="term" value="P:riboflavin biosynthetic process"/>
    <property type="evidence" value="ECO:0007669"/>
    <property type="project" value="InterPro"/>
</dbReference>
<evidence type="ECO:0000256" key="15">
    <source>
        <dbReference type="PIRNR" id="PIRNR004491"/>
    </source>
</evidence>
<comment type="similarity">
    <text evidence="15">Belongs to the ribF family.</text>
</comment>
<accession>A0A4R8DVY8</accession>
<dbReference type="InterPro" id="IPR002606">
    <property type="entry name" value="Riboflavin_kinase_bac"/>
</dbReference>
<dbReference type="NCBIfam" id="NF004162">
    <property type="entry name" value="PRK05627.1-5"/>
    <property type="match status" value="1"/>
</dbReference>
<dbReference type="EC" id="2.7.7.2" evidence="15"/>
<keyword evidence="11 15" id="KW-0067">ATP-binding</keyword>
<dbReference type="NCBIfam" id="TIGR00083">
    <property type="entry name" value="ribF"/>
    <property type="match status" value="1"/>
</dbReference>
<dbReference type="SMART" id="SM00904">
    <property type="entry name" value="Flavokinase"/>
    <property type="match status" value="1"/>
</dbReference>
<dbReference type="UniPathway" id="UPA00276">
    <property type="reaction ID" value="UER00406"/>
</dbReference>
<dbReference type="AlphaFoldDB" id="A0A4R8DVY8"/>
<dbReference type="NCBIfam" id="NF004160">
    <property type="entry name" value="PRK05627.1-3"/>
    <property type="match status" value="1"/>
</dbReference>
<name>A0A4R8DVY8_9BACT</name>
<dbReference type="GO" id="GO:0005524">
    <property type="term" value="F:ATP binding"/>
    <property type="evidence" value="ECO:0007669"/>
    <property type="project" value="UniProtKB-UniRule"/>
</dbReference>
<dbReference type="InterPro" id="IPR015865">
    <property type="entry name" value="Riboflavin_kinase_bac/euk"/>
</dbReference>
<evidence type="ECO:0000256" key="7">
    <source>
        <dbReference type="ARBA" id="ARBA00022695"/>
    </source>
</evidence>
<dbReference type="InterPro" id="IPR023465">
    <property type="entry name" value="Riboflavin_kinase_dom_sf"/>
</dbReference>
<keyword evidence="9 15" id="KW-0418">Kinase</keyword>
<dbReference type="FunFam" id="3.40.50.620:FF:000021">
    <property type="entry name" value="Riboflavin biosynthesis protein"/>
    <property type="match status" value="1"/>
</dbReference>
<evidence type="ECO:0000256" key="12">
    <source>
        <dbReference type="ARBA" id="ARBA00023268"/>
    </source>
</evidence>
<dbReference type="GO" id="GO:0008531">
    <property type="term" value="F:riboflavin kinase activity"/>
    <property type="evidence" value="ECO:0007669"/>
    <property type="project" value="UniProtKB-UniRule"/>
</dbReference>
<keyword evidence="6 15" id="KW-0808">Transferase</keyword>
<dbReference type="CDD" id="cd02064">
    <property type="entry name" value="FAD_synthetase_N"/>
    <property type="match status" value="1"/>
</dbReference>
<evidence type="ECO:0000313" key="17">
    <source>
        <dbReference type="EMBL" id="TDX01645.1"/>
    </source>
</evidence>
<sequence>MQVHSALDLLPGFRNAVITIGTFDGVHKGHQEIIASMKAVARETGGETVILTFHPHPRQVVRSSDERIALLSTLSEKIGLLDAQGIDHLVVIPFTREFSQLSAEDYIEQFLVRYFQPHTIIIGYDHRFGNNRSGDFRLLEAKGPVYGFRVREIPERVLDLLKVSSTRIREALLSGRPELAADLLGYPYFFEGRVVLGQQLGRTLGFPTANIEVEDEEKLIPAHGVYAVRVDAGLTGMMNIGIRPTVGGTRRVIEVHLLDYQGDLYGKTLRIHLAAYLRPEQRFNGLDALKTQLQKDKEDTYKLFHNATHD</sequence>
<feature type="domain" description="Riboflavin kinase" evidence="16">
    <location>
        <begin position="183"/>
        <end position="305"/>
    </location>
</feature>
<evidence type="ECO:0000256" key="8">
    <source>
        <dbReference type="ARBA" id="ARBA00022741"/>
    </source>
</evidence>
<gene>
    <name evidence="17" type="ORF">EDB95_2686</name>
</gene>
<evidence type="ECO:0000256" key="13">
    <source>
        <dbReference type="ARBA" id="ARBA00047880"/>
    </source>
</evidence>
<keyword evidence="8 15" id="KW-0547">Nucleotide-binding</keyword>
<keyword evidence="10 15" id="KW-0274">FAD</keyword>
<dbReference type="InterPro" id="IPR014729">
    <property type="entry name" value="Rossmann-like_a/b/a_fold"/>
</dbReference>
<dbReference type="RefSeq" id="WP_133994289.1">
    <property type="nucleotide sequence ID" value="NZ_SODV01000001.1"/>
</dbReference>
<dbReference type="InterPro" id="IPR015864">
    <property type="entry name" value="FAD_synthase"/>
</dbReference>
<dbReference type="PANTHER" id="PTHR22749">
    <property type="entry name" value="RIBOFLAVIN KINASE/FMN ADENYLYLTRANSFERASE"/>
    <property type="match status" value="1"/>
</dbReference>
<dbReference type="Gene3D" id="2.40.30.30">
    <property type="entry name" value="Riboflavin kinase-like"/>
    <property type="match status" value="1"/>
</dbReference>
<comment type="caution">
    <text evidence="17">The sequence shown here is derived from an EMBL/GenBank/DDBJ whole genome shotgun (WGS) entry which is preliminary data.</text>
</comment>
<dbReference type="GO" id="GO:0003919">
    <property type="term" value="F:FMN adenylyltransferase activity"/>
    <property type="evidence" value="ECO:0007669"/>
    <property type="project" value="UniProtKB-UniRule"/>
</dbReference>
<dbReference type="Pfam" id="PF01687">
    <property type="entry name" value="Flavokinase"/>
    <property type="match status" value="1"/>
</dbReference>
<dbReference type="InterPro" id="IPR023468">
    <property type="entry name" value="Riboflavin_kinase"/>
</dbReference>
<dbReference type="PIRSF" id="PIRSF004491">
    <property type="entry name" value="FAD_Synth"/>
    <property type="match status" value="1"/>
</dbReference>
<dbReference type="Gene3D" id="3.40.50.620">
    <property type="entry name" value="HUPs"/>
    <property type="match status" value="1"/>
</dbReference>
<evidence type="ECO:0000256" key="3">
    <source>
        <dbReference type="ARBA" id="ARBA00005201"/>
    </source>
</evidence>
<dbReference type="EC" id="2.7.1.26" evidence="15"/>
<keyword evidence="7 15" id="KW-0548">Nucleotidyltransferase</keyword>
<dbReference type="GO" id="GO:0009398">
    <property type="term" value="P:FMN biosynthetic process"/>
    <property type="evidence" value="ECO:0007669"/>
    <property type="project" value="UniProtKB-UniRule"/>
</dbReference>
<evidence type="ECO:0000256" key="11">
    <source>
        <dbReference type="ARBA" id="ARBA00022840"/>
    </source>
</evidence>
<dbReference type="Pfam" id="PF06574">
    <property type="entry name" value="FAD_syn"/>
    <property type="match status" value="1"/>
</dbReference>
<evidence type="ECO:0000256" key="4">
    <source>
        <dbReference type="ARBA" id="ARBA00022630"/>
    </source>
</evidence>
<keyword evidence="5 15" id="KW-0288">FMN</keyword>
<evidence type="ECO:0000256" key="1">
    <source>
        <dbReference type="ARBA" id="ARBA00002121"/>
    </source>
</evidence>
<organism evidence="17 18">
    <name type="scientific">Dinghuibacter silviterrae</name>
    <dbReference type="NCBI Taxonomy" id="1539049"/>
    <lineage>
        <taxon>Bacteria</taxon>
        <taxon>Pseudomonadati</taxon>
        <taxon>Bacteroidota</taxon>
        <taxon>Chitinophagia</taxon>
        <taxon>Chitinophagales</taxon>
        <taxon>Chitinophagaceae</taxon>
        <taxon>Dinghuibacter</taxon>
    </lineage>
</organism>
<evidence type="ECO:0000313" key="18">
    <source>
        <dbReference type="Proteomes" id="UP000294498"/>
    </source>
</evidence>
<dbReference type="SUPFAM" id="SSF52374">
    <property type="entry name" value="Nucleotidylyl transferase"/>
    <property type="match status" value="1"/>
</dbReference>
<evidence type="ECO:0000256" key="6">
    <source>
        <dbReference type="ARBA" id="ARBA00022679"/>
    </source>
</evidence>
<comment type="catalytic activity">
    <reaction evidence="14 15">
        <text>FMN + ATP + H(+) = FAD + diphosphate</text>
        <dbReference type="Rhea" id="RHEA:17237"/>
        <dbReference type="ChEBI" id="CHEBI:15378"/>
        <dbReference type="ChEBI" id="CHEBI:30616"/>
        <dbReference type="ChEBI" id="CHEBI:33019"/>
        <dbReference type="ChEBI" id="CHEBI:57692"/>
        <dbReference type="ChEBI" id="CHEBI:58210"/>
        <dbReference type="EC" id="2.7.7.2"/>
    </reaction>
</comment>